<evidence type="ECO:0008006" key="3">
    <source>
        <dbReference type="Google" id="ProtNLM"/>
    </source>
</evidence>
<reference evidence="2" key="1">
    <citation type="journal article" date="2019" name="Int. J. Syst. Evol. Microbiol.">
        <title>The Global Catalogue of Microorganisms (GCM) 10K type strain sequencing project: providing services to taxonomists for standard genome sequencing and annotation.</title>
        <authorList>
            <consortium name="The Broad Institute Genomics Platform"/>
            <consortium name="The Broad Institute Genome Sequencing Center for Infectious Disease"/>
            <person name="Wu L."/>
            <person name="Ma J."/>
        </authorList>
    </citation>
    <scope>NUCLEOTIDE SEQUENCE [LARGE SCALE GENOMIC DNA]</scope>
    <source>
        <strain evidence="2">KCTC 32141</strain>
    </source>
</reference>
<proteinExistence type="predicted"/>
<protein>
    <recommendedName>
        <fullName evidence="3">Sulfotransferase domain-containing protein</fullName>
    </recommendedName>
</protein>
<evidence type="ECO:0000313" key="2">
    <source>
        <dbReference type="Proteomes" id="UP001597533"/>
    </source>
</evidence>
<organism evidence="1 2">
    <name type="scientific">Lacinutrix iliipiscaria</name>
    <dbReference type="NCBI Taxonomy" id="1230532"/>
    <lineage>
        <taxon>Bacteria</taxon>
        <taxon>Pseudomonadati</taxon>
        <taxon>Bacteroidota</taxon>
        <taxon>Flavobacteriia</taxon>
        <taxon>Flavobacteriales</taxon>
        <taxon>Flavobacteriaceae</taxon>
        <taxon>Lacinutrix</taxon>
    </lineage>
</organism>
<evidence type="ECO:0000313" key="1">
    <source>
        <dbReference type="EMBL" id="MFD2823314.1"/>
    </source>
</evidence>
<keyword evidence="2" id="KW-1185">Reference proteome</keyword>
<dbReference type="Proteomes" id="UP001597533">
    <property type="component" value="Unassembled WGS sequence"/>
</dbReference>
<comment type="caution">
    <text evidence="1">The sequence shown here is derived from an EMBL/GenBank/DDBJ whole genome shotgun (WGS) entry which is preliminary data.</text>
</comment>
<sequence length="291" mass="34474">MNKIHIGYPKTATTYLQKHIFPQLINHQFVGHPEFHKFGLMDIIYKPDRSIDFEKHKSHFKAKNNFISFEELTGPIFKGSFMIDVIPHRLAKIFDSDSKILITIRRQDSLIKSAYIQYIHQGGTMKLGPFIRHPKYGMNRIDLNTFDFLETYKVYSEVFGKENVSVIPYELLKTDDICFFEKLEDFFENEKFDIKKNTLEYRSLSGFQLSFLKNLNRFLKSPLSEKYIIPPRFINQDKLRRKLQASNILRFGSYFNAKDEALLKHTLTKYQEGNEILDKTLNLNLKEHGYY</sequence>
<dbReference type="SUPFAM" id="SSF52540">
    <property type="entry name" value="P-loop containing nucleoside triphosphate hydrolases"/>
    <property type="match status" value="1"/>
</dbReference>
<dbReference type="RefSeq" id="WP_183486985.1">
    <property type="nucleotide sequence ID" value="NZ_JBHUOV010000001.1"/>
</dbReference>
<dbReference type="InterPro" id="IPR027417">
    <property type="entry name" value="P-loop_NTPase"/>
</dbReference>
<name>A0ABW5WLH6_9FLAO</name>
<dbReference type="EMBL" id="JBHUOV010000001">
    <property type="protein sequence ID" value="MFD2823314.1"/>
    <property type="molecule type" value="Genomic_DNA"/>
</dbReference>
<gene>
    <name evidence="1" type="ORF">ACFS5M_06510</name>
</gene>
<dbReference type="Gene3D" id="3.40.50.300">
    <property type="entry name" value="P-loop containing nucleotide triphosphate hydrolases"/>
    <property type="match status" value="1"/>
</dbReference>
<accession>A0ABW5WLH6</accession>